<feature type="transmembrane region" description="Helical" evidence="2">
    <location>
        <begin position="620"/>
        <end position="643"/>
    </location>
</feature>
<dbReference type="RefSeq" id="WP_301678239.1">
    <property type="nucleotide sequence ID" value="NZ_VCYI01000017.1"/>
</dbReference>
<feature type="region of interest" description="Disordered" evidence="1">
    <location>
        <begin position="592"/>
        <end position="618"/>
    </location>
</feature>
<evidence type="ECO:0000256" key="1">
    <source>
        <dbReference type="SAM" id="MobiDB-lite"/>
    </source>
</evidence>
<feature type="compositionally biased region" description="Low complexity" evidence="1">
    <location>
        <begin position="592"/>
        <end position="613"/>
    </location>
</feature>
<protein>
    <recommendedName>
        <fullName evidence="5">PGF-pre-PGF domain-containing protein</fullName>
    </recommendedName>
</protein>
<keyword evidence="4" id="KW-1185">Reference proteome</keyword>
<reference evidence="3" key="1">
    <citation type="submission" date="2019-05" db="EMBL/GenBank/DDBJ databases">
        <title>Isolation and characterization of methanogens from the cold seep sediment at Four-Way Closure Ridge.</title>
        <authorList>
            <person name="You Y.-T."/>
            <person name="Chen S.-C."/>
            <person name="Zhang W.-L."/>
            <person name="Lai M.-C."/>
        </authorList>
    </citation>
    <scope>NUCLEOTIDE SEQUENCE</scope>
    <source>
        <strain evidence="3">FWC-SCC3</strain>
    </source>
</reference>
<proteinExistence type="predicted"/>
<accession>A0ABT8M4W2</accession>
<dbReference type="Proteomes" id="UP001168423">
    <property type="component" value="Unassembled WGS sequence"/>
</dbReference>
<evidence type="ECO:0000313" key="4">
    <source>
        <dbReference type="Proteomes" id="UP001168423"/>
    </source>
</evidence>
<feature type="region of interest" description="Disordered" evidence="1">
    <location>
        <begin position="420"/>
        <end position="443"/>
    </location>
</feature>
<comment type="caution">
    <text evidence="3">The sequence shown here is derived from an EMBL/GenBank/DDBJ whole genome shotgun (WGS) entry which is preliminary data.</text>
</comment>
<organism evidence="3 4">
    <name type="scientific">Methanoculleus methanifontis</name>
    <dbReference type="NCBI Taxonomy" id="2584086"/>
    <lineage>
        <taxon>Archaea</taxon>
        <taxon>Methanobacteriati</taxon>
        <taxon>Methanobacteriota</taxon>
        <taxon>Stenosarchaea group</taxon>
        <taxon>Methanomicrobia</taxon>
        <taxon>Methanomicrobiales</taxon>
        <taxon>Methanomicrobiaceae</taxon>
        <taxon>Methanoculleus</taxon>
    </lineage>
</organism>
<gene>
    <name evidence="3" type="ORF">FGW20_11470</name>
</gene>
<dbReference type="EMBL" id="VCYI01000017">
    <property type="protein sequence ID" value="MDN7013640.1"/>
    <property type="molecule type" value="Genomic_DNA"/>
</dbReference>
<evidence type="ECO:0000313" key="3">
    <source>
        <dbReference type="EMBL" id="MDN7013640.1"/>
    </source>
</evidence>
<name>A0ABT8M4W2_9EURY</name>
<evidence type="ECO:0008006" key="5">
    <source>
        <dbReference type="Google" id="ProtNLM"/>
    </source>
</evidence>
<sequence>MTHKRSVLLPGIIIALLLLIPAAAAAGGGEIYITGTMDDAREYKQLCIRTVDALDPLDVDCTLVTLGSTETGDLGEFEYPLFGNIVREFDPASGTYHGVHVTVIQEKTVDGRTIPCEYRFYIKRTIPSFTVDVPGETGNVLLIKAPENLPEGANFTELFKAATKEGYLFKNDAIIYMNETGFTAYGSISSSDYYENDLAYTLNHNEVGLTGFTTDSSLARNMMDARAYTRPEAGEYLIAAVQYDGAAETMHVLAATPVLILDGNQAVAWDGGDPYYQDQNKDVNVSFSGGVDKVAYALVKKDTRYGLDMEVDTIELAKQPIPTSAADLVSILKTISGEAGPVTYALTVDGVPTEISSGSGFAIAEGYGCSGDADASKVTIPAATLKNLEPGTYDLYAMGMQGEKVVALDQTDVCIAAVAPTPTPTRRPGGGGGGTPTDTYTGSGTLKINSAGTVLKSVKINAEDGIGSLLIPIGTEALDAGGNPLTEISLIPVSNDTAPAFPSGAAFQFAGYVYEGSPGGATFAPAITLTLEIPEEDWNALDPTTQSLTVKWYNTETGEWEDVPTTVNPSTRTVRATISHFSTFALFTEPVTTATPTDTATPATPATPTTPGDETPDEGLPFTTILVIVIAVVIIAAAGYYFMTKK</sequence>
<evidence type="ECO:0000256" key="2">
    <source>
        <dbReference type="SAM" id="Phobius"/>
    </source>
</evidence>
<keyword evidence="2" id="KW-1133">Transmembrane helix</keyword>
<keyword evidence="2" id="KW-0812">Transmembrane</keyword>
<keyword evidence="2" id="KW-0472">Membrane</keyword>